<keyword evidence="3" id="KW-0378">Hydrolase</keyword>
<dbReference type="InterPro" id="IPR035669">
    <property type="entry name" value="SGNH_plant_lipase-like"/>
</dbReference>
<evidence type="ECO:0000313" key="6">
    <source>
        <dbReference type="EMBL" id="KAJ9189313.1"/>
    </source>
</evidence>
<feature type="signal peptide" evidence="5">
    <location>
        <begin position="1"/>
        <end position="27"/>
    </location>
</feature>
<keyword evidence="4" id="KW-0325">Glycoprotein</keyword>
<dbReference type="CDD" id="cd01837">
    <property type="entry name" value="SGNH_plant_lipase_like"/>
    <property type="match status" value="1"/>
</dbReference>
<dbReference type="PANTHER" id="PTHR22835">
    <property type="entry name" value="ZINC FINGER FYVE DOMAIN CONTAINING PROTEIN"/>
    <property type="match status" value="1"/>
</dbReference>
<evidence type="ECO:0000256" key="2">
    <source>
        <dbReference type="ARBA" id="ARBA00022729"/>
    </source>
</evidence>
<name>A0ABQ9NBZ8_HEVBR</name>
<feature type="chain" id="PRO_5045673278" evidence="5">
    <location>
        <begin position="28"/>
        <end position="370"/>
    </location>
</feature>
<organism evidence="6 7">
    <name type="scientific">Hevea brasiliensis</name>
    <name type="common">Para rubber tree</name>
    <name type="synonym">Siphonia brasiliensis</name>
    <dbReference type="NCBI Taxonomy" id="3981"/>
    <lineage>
        <taxon>Eukaryota</taxon>
        <taxon>Viridiplantae</taxon>
        <taxon>Streptophyta</taxon>
        <taxon>Embryophyta</taxon>
        <taxon>Tracheophyta</taxon>
        <taxon>Spermatophyta</taxon>
        <taxon>Magnoliopsida</taxon>
        <taxon>eudicotyledons</taxon>
        <taxon>Gunneridae</taxon>
        <taxon>Pentapetalae</taxon>
        <taxon>rosids</taxon>
        <taxon>fabids</taxon>
        <taxon>Malpighiales</taxon>
        <taxon>Euphorbiaceae</taxon>
        <taxon>Crotonoideae</taxon>
        <taxon>Micrandreae</taxon>
        <taxon>Hevea</taxon>
    </lineage>
</organism>
<protein>
    <submittedName>
        <fullName evidence="6">Uncharacterized protein</fullName>
    </submittedName>
</protein>
<evidence type="ECO:0000256" key="5">
    <source>
        <dbReference type="SAM" id="SignalP"/>
    </source>
</evidence>
<keyword evidence="7" id="KW-1185">Reference proteome</keyword>
<accession>A0ABQ9NBZ8</accession>
<reference evidence="6" key="1">
    <citation type="journal article" date="2023" name="Plant Biotechnol. J.">
        <title>Chromosome-level wild Hevea brasiliensis genome provides new tools for genomic-assisted breeding and valuable loci to elevate rubber yield.</title>
        <authorList>
            <person name="Cheng H."/>
            <person name="Song X."/>
            <person name="Hu Y."/>
            <person name="Wu T."/>
            <person name="Yang Q."/>
            <person name="An Z."/>
            <person name="Feng S."/>
            <person name="Deng Z."/>
            <person name="Wu W."/>
            <person name="Zeng X."/>
            <person name="Tu M."/>
            <person name="Wang X."/>
            <person name="Huang H."/>
        </authorList>
    </citation>
    <scope>NUCLEOTIDE SEQUENCE</scope>
    <source>
        <strain evidence="6">MT/VB/25A 57/8</strain>
    </source>
</reference>
<comment type="caution">
    <text evidence="6">The sequence shown here is derived from an EMBL/GenBank/DDBJ whole genome shotgun (WGS) entry which is preliminary data.</text>
</comment>
<evidence type="ECO:0000313" key="7">
    <source>
        <dbReference type="Proteomes" id="UP001174677"/>
    </source>
</evidence>
<proteinExistence type="inferred from homology"/>
<gene>
    <name evidence="6" type="ORF">P3X46_000623</name>
</gene>
<evidence type="ECO:0000256" key="4">
    <source>
        <dbReference type="ARBA" id="ARBA00023180"/>
    </source>
</evidence>
<comment type="similarity">
    <text evidence="1">Belongs to the 'GDSL' lipolytic enzyme family.</text>
</comment>
<dbReference type="EMBL" id="JARPOI010000001">
    <property type="protein sequence ID" value="KAJ9189313.1"/>
    <property type="molecule type" value="Genomic_DNA"/>
</dbReference>
<sequence>MSSLQLVFPLVLIFNLIFIIQHYSCDAQDLKRCRFDAIYQLGDSISDTGNSIVEIPQAYHARFPYGQTINKATGRPSDGLLMIDYIAQSAGLPLLEPYENPNSSFSHGVDFSVAGVTASTVKTLIKWHIPLPYSNNSLSVQVKWLKKHLSTFCNVKKDCHTKLKSALFMVGTIGANDYDFAFFQGKSIEDVKKVMVPRVMQTIKTAIQKVIDYGAFRVVVPGIFQLGCTPSLLTAFSSNNSVYDARGCLKDYNDFFMYHNNHLQVALQKIRKKNPHVRIIYGDIYGALQWVLDNLSNLGFKSFKKSCCGIGGKFNFSPSLEKMCGAHGVPVCSNPKEHVFWDGGHFSHQASKYLSKWLIKDILPKLHCST</sequence>
<keyword evidence="2 5" id="KW-0732">Signal</keyword>
<dbReference type="Pfam" id="PF00657">
    <property type="entry name" value="Lipase_GDSL"/>
    <property type="match status" value="1"/>
</dbReference>
<dbReference type="InterPro" id="IPR001087">
    <property type="entry name" value="GDSL"/>
</dbReference>
<dbReference type="PANTHER" id="PTHR22835:SF675">
    <property type="entry name" value="ESTER HYDROLASE, PUTATIVE-RELATED"/>
    <property type="match status" value="1"/>
</dbReference>
<evidence type="ECO:0000256" key="1">
    <source>
        <dbReference type="ARBA" id="ARBA00008668"/>
    </source>
</evidence>
<evidence type="ECO:0000256" key="3">
    <source>
        <dbReference type="ARBA" id="ARBA00022801"/>
    </source>
</evidence>
<dbReference type="InterPro" id="IPR036514">
    <property type="entry name" value="SGNH_hydro_sf"/>
</dbReference>
<dbReference type="Gene3D" id="3.40.50.1110">
    <property type="entry name" value="SGNH hydrolase"/>
    <property type="match status" value="1"/>
</dbReference>
<dbReference type="Proteomes" id="UP001174677">
    <property type="component" value="Chromosome 1"/>
</dbReference>